<gene>
    <name evidence="1" type="ORF">RM764_46795</name>
</gene>
<keyword evidence="2" id="KW-1185">Reference proteome</keyword>
<sequence>MARFGNNRAQGRFDLGQRFGENKAFGVRANGKLRHGDTPRHGYREDNKEFALNADYRGEKLRVTFDSIYAKRKINGGRARMQ</sequence>
<feature type="non-terminal residue" evidence="1">
    <location>
        <position position="82"/>
    </location>
</feature>
<dbReference type="Proteomes" id="UP001183809">
    <property type="component" value="Unassembled WGS sequence"/>
</dbReference>
<protein>
    <submittedName>
        <fullName evidence="1">Uncharacterized protein</fullName>
    </submittedName>
</protein>
<proteinExistence type="predicted"/>
<dbReference type="EMBL" id="JAVREY010000322">
    <property type="protein sequence ID" value="MDT0470321.1"/>
    <property type="molecule type" value="Genomic_DNA"/>
</dbReference>
<accession>A0ABU2UAT0</accession>
<evidence type="ECO:0000313" key="1">
    <source>
        <dbReference type="EMBL" id="MDT0470321.1"/>
    </source>
</evidence>
<comment type="caution">
    <text evidence="1">The sequence shown here is derived from an EMBL/GenBank/DDBJ whole genome shotgun (WGS) entry which is preliminary data.</text>
</comment>
<dbReference type="SUPFAM" id="SSF56935">
    <property type="entry name" value="Porins"/>
    <property type="match status" value="1"/>
</dbReference>
<organism evidence="1 2">
    <name type="scientific">Streptomyces gibsoniae</name>
    <dbReference type="NCBI Taxonomy" id="3075529"/>
    <lineage>
        <taxon>Bacteria</taxon>
        <taxon>Bacillati</taxon>
        <taxon>Actinomycetota</taxon>
        <taxon>Actinomycetes</taxon>
        <taxon>Kitasatosporales</taxon>
        <taxon>Streptomycetaceae</taxon>
        <taxon>Streptomyces</taxon>
    </lineage>
</organism>
<reference evidence="2" key="1">
    <citation type="submission" date="2023-07" db="EMBL/GenBank/DDBJ databases">
        <title>30 novel species of actinomycetes from the DSMZ collection.</title>
        <authorList>
            <person name="Nouioui I."/>
        </authorList>
    </citation>
    <scope>NUCLEOTIDE SEQUENCE [LARGE SCALE GENOMIC DNA]</scope>
    <source>
        <strain evidence="2">DSM 41699</strain>
    </source>
</reference>
<name>A0ABU2UAT0_9ACTN</name>
<evidence type="ECO:0000313" key="2">
    <source>
        <dbReference type="Proteomes" id="UP001183809"/>
    </source>
</evidence>